<organism evidence="1 2">
    <name type="scientific">Methylophaga lonarensis MPL</name>
    <dbReference type="NCBI Taxonomy" id="1286106"/>
    <lineage>
        <taxon>Bacteria</taxon>
        <taxon>Pseudomonadati</taxon>
        <taxon>Pseudomonadota</taxon>
        <taxon>Gammaproteobacteria</taxon>
        <taxon>Thiotrichales</taxon>
        <taxon>Piscirickettsiaceae</taxon>
        <taxon>Methylophaga</taxon>
    </lineage>
</organism>
<gene>
    <name evidence="1" type="ORF">MPL1_04992</name>
</gene>
<reference evidence="1 2" key="1">
    <citation type="journal article" date="2013" name="Genome Announc.">
        <title>Draft Genome Sequence of Methylophaga lonarensis MPLT, a Haloalkaliphilic (Non-Methane-Utilizing) Methylotroph.</title>
        <authorList>
            <person name="Shetty S.A."/>
            <person name="Marathe N.P."/>
            <person name="Munot H."/>
            <person name="Antony C.P."/>
            <person name="Dhotre D.P."/>
            <person name="Murrell J.C."/>
            <person name="Shouche Y.S."/>
        </authorList>
    </citation>
    <scope>NUCLEOTIDE SEQUENCE [LARGE SCALE GENOMIC DNA]</scope>
    <source>
        <strain evidence="1 2">MPL</strain>
    </source>
</reference>
<name>M7P1W6_9GAMM</name>
<keyword evidence="2" id="KW-1185">Reference proteome</keyword>
<protein>
    <submittedName>
        <fullName evidence="1">Uncharacterized protein</fullName>
    </submittedName>
</protein>
<proteinExistence type="predicted"/>
<dbReference type="Proteomes" id="UP000012019">
    <property type="component" value="Unassembled WGS sequence"/>
</dbReference>
<evidence type="ECO:0000313" key="2">
    <source>
        <dbReference type="Proteomes" id="UP000012019"/>
    </source>
</evidence>
<accession>M7P1W6</accession>
<comment type="caution">
    <text evidence="1">The sequence shown here is derived from an EMBL/GenBank/DDBJ whole genome shotgun (WGS) entry which is preliminary data.</text>
</comment>
<evidence type="ECO:0000313" key="1">
    <source>
        <dbReference type="EMBL" id="EMR13486.1"/>
    </source>
</evidence>
<dbReference type="EMBL" id="APHR01000022">
    <property type="protein sequence ID" value="EMR13486.1"/>
    <property type="molecule type" value="Genomic_DNA"/>
</dbReference>
<sequence>MAASVVSWQQTVLKKLWVVLLTHIRGRIESHDLQDNITKNKGGWFQHLQSAQTDPVKCQESICLRQAV</sequence>
<dbReference type="STRING" id="1286106.MPL1_04992"/>
<dbReference type="AlphaFoldDB" id="M7P1W6"/>